<evidence type="ECO:0000313" key="5">
    <source>
        <dbReference type="EMBL" id="SUZ54238.1"/>
    </source>
</evidence>
<dbReference type="SUPFAM" id="SSF51338">
    <property type="entry name" value="Composite domain of metallo-dependent hydrolases"/>
    <property type="match status" value="1"/>
</dbReference>
<dbReference type="FunFam" id="3.20.20.140:FF:000014">
    <property type="entry name" value="5-methylthioadenosine/S-adenosylhomocysteine deaminase"/>
    <property type="match status" value="1"/>
</dbReference>
<dbReference type="SUPFAM" id="SSF51556">
    <property type="entry name" value="Metallo-dependent hydrolases"/>
    <property type="match status" value="1"/>
</dbReference>
<organism evidence="5">
    <name type="scientific">marine metagenome</name>
    <dbReference type="NCBI Taxonomy" id="408172"/>
    <lineage>
        <taxon>unclassified sequences</taxon>
        <taxon>metagenomes</taxon>
        <taxon>ecological metagenomes</taxon>
    </lineage>
</organism>
<dbReference type="Gene3D" id="3.20.20.140">
    <property type="entry name" value="Metal-dependent hydrolases"/>
    <property type="match status" value="1"/>
</dbReference>
<keyword evidence="3" id="KW-0862">Zinc</keyword>
<evidence type="ECO:0000256" key="2">
    <source>
        <dbReference type="ARBA" id="ARBA00022801"/>
    </source>
</evidence>
<evidence type="ECO:0000259" key="4">
    <source>
        <dbReference type="Pfam" id="PF01979"/>
    </source>
</evidence>
<dbReference type="AlphaFoldDB" id="A0A381NK65"/>
<reference evidence="5" key="1">
    <citation type="submission" date="2018-05" db="EMBL/GenBank/DDBJ databases">
        <authorList>
            <person name="Lanie J.A."/>
            <person name="Ng W.-L."/>
            <person name="Kazmierczak K.M."/>
            <person name="Andrzejewski T.M."/>
            <person name="Davidsen T.M."/>
            <person name="Wayne K.J."/>
            <person name="Tettelin H."/>
            <person name="Glass J.I."/>
            <person name="Rusch D."/>
            <person name="Podicherti R."/>
            <person name="Tsui H.-C.T."/>
            <person name="Winkler M.E."/>
        </authorList>
    </citation>
    <scope>NUCLEOTIDE SEQUENCE</scope>
</reference>
<dbReference type="InterPro" id="IPR006680">
    <property type="entry name" value="Amidohydro-rel"/>
</dbReference>
<dbReference type="GO" id="GO:0016814">
    <property type="term" value="F:hydrolase activity, acting on carbon-nitrogen (but not peptide) bonds, in cyclic amidines"/>
    <property type="evidence" value="ECO:0007669"/>
    <property type="project" value="UniProtKB-ARBA"/>
</dbReference>
<dbReference type="PANTHER" id="PTHR43794">
    <property type="entry name" value="AMINOHYDROLASE SSNA-RELATED"/>
    <property type="match status" value="1"/>
</dbReference>
<dbReference type="InterPro" id="IPR011059">
    <property type="entry name" value="Metal-dep_hydrolase_composite"/>
</dbReference>
<sequence>MMKLLIKNALILTVNQNNEVLENANIAVENGHLLALGKVTKKFLPDKVIDATDQIALPGLINAHTHIPMSLFRNYADDLPFWPWLLEKIKHVEDHLSAEHVYWGAKLGVLELIQSGVTCFSDMYFYMNEVATVVKESGIRACLSGVLLEVGDLGPTFMKAAVDFHDSWQGKADGRINAFFGPHSMYLCGPEYLRETTEEALRRKTGIHIHLSESRQEVADCLEKYGRSPVQHLADLGMFACRTAAAHCVHVSANDIELLRKHNVSVLNNPTSNMKLANGFAPIDALLKKGVNVALGTDGSASNNNVNLFEEMHLTALVNKAVTEDAESVPAQQVLRMATINGAKALGLENEIGSLEVGKRADLILLDANKPHFYPRHNPVSSIAYSAQAADVSTVLVNGKVLMENYEVKTIDADESMREGERMAFDLVRRATQ</sequence>
<dbReference type="InterPro" id="IPR032466">
    <property type="entry name" value="Metal_Hydrolase"/>
</dbReference>
<protein>
    <recommendedName>
        <fullName evidence="4">Amidohydrolase-related domain-containing protein</fullName>
    </recommendedName>
</protein>
<proteinExistence type="inferred from homology"/>
<dbReference type="Gene3D" id="2.30.40.10">
    <property type="entry name" value="Urease, subunit C, domain 1"/>
    <property type="match status" value="1"/>
</dbReference>
<feature type="domain" description="Amidohydrolase-related" evidence="4">
    <location>
        <begin position="55"/>
        <end position="401"/>
    </location>
</feature>
<accession>A0A381NK65</accession>
<dbReference type="InterPro" id="IPR023512">
    <property type="entry name" value="Deaminase_MtaD/DadD"/>
</dbReference>
<dbReference type="GO" id="GO:0046872">
    <property type="term" value="F:metal ion binding"/>
    <property type="evidence" value="ECO:0007669"/>
    <property type="project" value="UniProtKB-KW"/>
</dbReference>
<evidence type="ECO:0000256" key="1">
    <source>
        <dbReference type="ARBA" id="ARBA00022723"/>
    </source>
</evidence>
<evidence type="ECO:0000256" key="3">
    <source>
        <dbReference type="ARBA" id="ARBA00022833"/>
    </source>
</evidence>
<keyword evidence="1" id="KW-0479">Metal-binding</keyword>
<dbReference type="GO" id="GO:0019239">
    <property type="term" value="F:deaminase activity"/>
    <property type="evidence" value="ECO:0007669"/>
    <property type="project" value="InterPro"/>
</dbReference>
<keyword evidence="2" id="KW-0378">Hydrolase</keyword>
<dbReference type="Pfam" id="PF01979">
    <property type="entry name" value="Amidohydro_1"/>
    <property type="match status" value="1"/>
</dbReference>
<dbReference type="EMBL" id="UINC01000377">
    <property type="protein sequence ID" value="SUZ54238.1"/>
    <property type="molecule type" value="Genomic_DNA"/>
</dbReference>
<gene>
    <name evidence="5" type="ORF">METZ01_LOCUS7092</name>
</gene>
<name>A0A381NK65_9ZZZZ</name>
<dbReference type="CDD" id="cd01298">
    <property type="entry name" value="ATZ_TRZ_like"/>
    <property type="match status" value="1"/>
</dbReference>
<dbReference type="PANTHER" id="PTHR43794:SF11">
    <property type="entry name" value="AMIDOHYDROLASE-RELATED DOMAIN-CONTAINING PROTEIN"/>
    <property type="match status" value="1"/>
</dbReference>
<dbReference type="InterPro" id="IPR050287">
    <property type="entry name" value="MTA/SAH_deaminase"/>
</dbReference>
<dbReference type="HAMAP" id="MF_01281">
    <property type="entry name" value="MTA_SAH_deamin"/>
    <property type="match status" value="1"/>
</dbReference>